<dbReference type="Proteomes" id="UP001158986">
    <property type="component" value="Unassembled WGS sequence"/>
</dbReference>
<comment type="function">
    <text evidence="1">Catalyzes both the phosphorylation of dihydroxyacetone and of glyceraldehyde.</text>
</comment>
<gene>
    <name evidence="13" type="ORF">PBS001_LOCUS2117</name>
    <name evidence="12" type="ORF">PBS003_LOCUS6691</name>
</gene>
<dbReference type="GO" id="GO:0004371">
    <property type="term" value="F:glycerone kinase activity"/>
    <property type="evidence" value="ECO:0007669"/>
    <property type="project" value="UniProtKB-EC"/>
</dbReference>
<dbReference type="SUPFAM" id="SSF82549">
    <property type="entry name" value="DAK1/DegV-like"/>
    <property type="match status" value="1"/>
</dbReference>
<protein>
    <recommendedName>
        <fullName evidence="16">Dihydroxyacetone kinase</fullName>
    </recommendedName>
</protein>
<dbReference type="Pfam" id="PF02734">
    <property type="entry name" value="Dak2"/>
    <property type="match status" value="1"/>
</dbReference>
<evidence type="ECO:0000256" key="2">
    <source>
        <dbReference type="ARBA" id="ARBA00004778"/>
    </source>
</evidence>
<evidence type="ECO:0008006" key="16">
    <source>
        <dbReference type="Google" id="ProtNLM"/>
    </source>
</evidence>
<dbReference type="SUPFAM" id="SSF101473">
    <property type="entry name" value="DhaL-like"/>
    <property type="match status" value="1"/>
</dbReference>
<evidence type="ECO:0000313" key="15">
    <source>
        <dbReference type="Proteomes" id="UP001160483"/>
    </source>
</evidence>
<feature type="domain" description="DhaL" evidence="10">
    <location>
        <begin position="380"/>
        <end position="582"/>
    </location>
</feature>
<evidence type="ECO:0000313" key="14">
    <source>
        <dbReference type="Proteomes" id="UP001158986"/>
    </source>
</evidence>
<evidence type="ECO:0000259" key="10">
    <source>
        <dbReference type="PROSITE" id="PS51480"/>
    </source>
</evidence>
<evidence type="ECO:0000256" key="3">
    <source>
        <dbReference type="ARBA" id="ARBA00008757"/>
    </source>
</evidence>
<dbReference type="EMBL" id="CAKKTJ010000322">
    <property type="protein sequence ID" value="CAH0480065.1"/>
    <property type="molecule type" value="Genomic_DNA"/>
</dbReference>
<sequence length="590" mass="62164">MTKTKQLIKEGHDIVSDMIEGIAFSHPHLVLERTHQALLHRDYIAIRERQVTLLSGGGSGHEPTHAGYIGEGMLTGVVCGDVYTSPSTQQVLTAMRLVSGPHGCLVIVKNYTGDRINFGLAVEQAKAEGLKCDMVVIGEDVAVVNAHAGRRGLSGTVFVHKLAGAAAKAGKDLTHLVKMVASLSEECKLGTMGVAIKPCTLPGQENTYREWKDNEMEVGLGIHGEPGVAKCEQQDVPSLCKMLVDTILTDQTSVGLALQDGSKCVLMVNNLGSTTSMELYVVAKYAVEALRAKGVEPERVMVGSFMTALDMAGFSLSLWNSNGDTAMLALFDAPTSAPAWTHSPFDLSQSAISGPFIKAEVPVAVEKTFVRPVELSSDGRMLEKCILAVCDTLIKNEPQLTSWDTKVGDGDCGTTFKNAAEAILVDLKAHYPLNDATLTLRALAASVGRSAGGTSGVLYVIFLTAGSHYLETCKKTDTTTWVGAFRAGIAAIQKYGGAKEGSRTMLDALVPSLRALDSLVTKSSAELAIAAATAAQEGADATAHISTKQAFGRTGYVGEEFGAGIPDPGAKAAAFWIQAIADTASSSQAC</sequence>
<evidence type="ECO:0000256" key="5">
    <source>
        <dbReference type="ARBA" id="ARBA00022741"/>
    </source>
</evidence>
<comment type="pathway">
    <text evidence="2">Polyol metabolism; glycerol fermentation; glycerone phosphate from glycerol (oxidative route): step 2/2.</text>
</comment>
<keyword evidence="14" id="KW-1185">Reference proteome</keyword>
<comment type="catalytic activity">
    <reaction evidence="9">
        <text>dihydroxyacetone + ATP = dihydroxyacetone phosphate + ADP + H(+)</text>
        <dbReference type="Rhea" id="RHEA:15773"/>
        <dbReference type="ChEBI" id="CHEBI:15378"/>
        <dbReference type="ChEBI" id="CHEBI:16016"/>
        <dbReference type="ChEBI" id="CHEBI:30616"/>
        <dbReference type="ChEBI" id="CHEBI:57642"/>
        <dbReference type="ChEBI" id="CHEBI:456216"/>
        <dbReference type="EC" id="2.7.1.29"/>
    </reaction>
</comment>
<dbReference type="Gene3D" id="3.40.50.10440">
    <property type="entry name" value="Dihydroxyacetone kinase, domain 1"/>
    <property type="match status" value="1"/>
</dbReference>
<dbReference type="Gene3D" id="1.25.40.340">
    <property type="match status" value="1"/>
</dbReference>
<reference evidence="12 14" key="1">
    <citation type="submission" date="2021-11" db="EMBL/GenBank/DDBJ databases">
        <authorList>
            <person name="Islam A."/>
            <person name="Islam S."/>
            <person name="Flora M.S."/>
            <person name="Rahman M."/>
            <person name="Ziaur R.M."/>
            <person name="Epstein J.H."/>
            <person name="Hassan M."/>
            <person name="Klassen M."/>
            <person name="Woodard K."/>
            <person name="Webb A."/>
            <person name="Webby R.J."/>
            <person name="El Zowalaty M.E."/>
        </authorList>
    </citation>
    <scope>NUCLEOTIDE SEQUENCE</scope>
    <source>
        <strain evidence="13">Pbs1</strain>
        <strain evidence="12">Pbs3</strain>
    </source>
</reference>
<proteinExistence type="inferred from homology"/>
<evidence type="ECO:0000256" key="9">
    <source>
        <dbReference type="ARBA" id="ARBA00048898"/>
    </source>
</evidence>
<evidence type="ECO:0000256" key="8">
    <source>
        <dbReference type="ARBA" id="ARBA00047974"/>
    </source>
</evidence>
<accession>A0AAU9L3H5</accession>
<dbReference type="InterPro" id="IPR004006">
    <property type="entry name" value="DhaK_dom"/>
</dbReference>
<keyword evidence="7" id="KW-0067">ATP-binding</keyword>
<keyword evidence="4" id="KW-0808">Transferase</keyword>
<dbReference type="InterPro" id="IPR036117">
    <property type="entry name" value="DhaL_dom_sf"/>
</dbReference>
<comment type="similarity">
    <text evidence="3">Belongs to the dihydroxyacetone kinase (DAK) family.</text>
</comment>
<keyword evidence="6" id="KW-0418">Kinase</keyword>
<dbReference type="PROSITE" id="PS51481">
    <property type="entry name" value="DHAK"/>
    <property type="match status" value="1"/>
</dbReference>
<evidence type="ECO:0000256" key="1">
    <source>
        <dbReference type="ARBA" id="ARBA00003264"/>
    </source>
</evidence>
<dbReference type="NCBIfam" id="NF011049">
    <property type="entry name" value="PRK14479.1"/>
    <property type="match status" value="1"/>
</dbReference>
<dbReference type="InterPro" id="IPR004007">
    <property type="entry name" value="DhaL_dom"/>
</dbReference>
<evidence type="ECO:0000256" key="4">
    <source>
        <dbReference type="ARBA" id="ARBA00022679"/>
    </source>
</evidence>
<name>A0AAU9L3H5_9STRA</name>
<feature type="domain" description="DhaK" evidence="11">
    <location>
        <begin position="10"/>
        <end position="340"/>
    </location>
</feature>
<dbReference type="FunFam" id="3.30.1180.20:FF:000001">
    <property type="entry name" value="Dihydroxyacetone kinase 1"/>
    <property type="match status" value="1"/>
</dbReference>
<evidence type="ECO:0000313" key="12">
    <source>
        <dbReference type="EMBL" id="CAH0480065.1"/>
    </source>
</evidence>
<keyword evidence="5" id="KW-0547">Nucleotide-binding</keyword>
<dbReference type="InterPro" id="IPR050861">
    <property type="entry name" value="Dihydroxyacetone_Kinase"/>
</dbReference>
<evidence type="ECO:0000313" key="13">
    <source>
        <dbReference type="EMBL" id="CAH0515406.1"/>
    </source>
</evidence>
<evidence type="ECO:0000256" key="6">
    <source>
        <dbReference type="ARBA" id="ARBA00022777"/>
    </source>
</evidence>
<dbReference type="GO" id="GO:0019563">
    <property type="term" value="P:glycerol catabolic process"/>
    <property type="evidence" value="ECO:0007669"/>
    <property type="project" value="TreeGrafter"/>
</dbReference>
<evidence type="ECO:0000259" key="11">
    <source>
        <dbReference type="PROSITE" id="PS51481"/>
    </source>
</evidence>
<dbReference type="PANTHER" id="PTHR28629">
    <property type="entry name" value="TRIOKINASE/FMN CYCLASE"/>
    <property type="match status" value="1"/>
</dbReference>
<dbReference type="SMART" id="SM01120">
    <property type="entry name" value="Dak2"/>
    <property type="match status" value="1"/>
</dbReference>
<dbReference type="Pfam" id="PF02733">
    <property type="entry name" value="Dak1"/>
    <property type="match status" value="1"/>
</dbReference>
<dbReference type="GO" id="GO:0005829">
    <property type="term" value="C:cytosol"/>
    <property type="evidence" value="ECO:0007669"/>
    <property type="project" value="TreeGrafter"/>
</dbReference>
<dbReference type="EMBL" id="CAKLCB010000110">
    <property type="protein sequence ID" value="CAH0515406.1"/>
    <property type="molecule type" value="Genomic_DNA"/>
</dbReference>
<dbReference type="PROSITE" id="PS51480">
    <property type="entry name" value="DHAL"/>
    <property type="match status" value="1"/>
</dbReference>
<dbReference type="FunFam" id="1.25.40.340:FF:000001">
    <property type="entry name" value="Dihydroxyacetone kinase 1"/>
    <property type="match status" value="1"/>
</dbReference>
<dbReference type="Gene3D" id="3.30.1180.20">
    <property type="entry name" value="Dihydroxyacetone kinase, domain 2"/>
    <property type="match status" value="1"/>
</dbReference>
<organism evidence="12 15">
    <name type="scientific">Peronospora belbahrii</name>
    <dbReference type="NCBI Taxonomy" id="622444"/>
    <lineage>
        <taxon>Eukaryota</taxon>
        <taxon>Sar</taxon>
        <taxon>Stramenopiles</taxon>
        <taxon>Oomycota</taxon>
        <taxon>Peronosporomycetes</taxon>
        <taxon>Peronosporales</taxon>
        <taxon>Peronosporaceae</taxon>
        <taxon>Peronospora</taxon>
    </lineage>
</organism>
<dbReference type="FunFam" id="3.40.50.10440:FF:000001">
    <property type="entry name" value="Dihydroxyacetone kinase, DhaK subunit"/>
    <property type="match status" value="1"/>
</dbReference>
<dbReference type="Proteomes" id="UP001160483">
    <property type="component" value="Unassembled WGS sequence"/>
</dbReference>
<comment type="catalytic activity">
    <reaction evidence="8">
        <text>D-glyceraldehyde + ATP = D-glyceraldehyde 3-phosphate + ADP + H(+)</text>
        <dbReference type="Rhea" id="RHEA:13941"/>
        <dbReference type="ChEBI" id="CHEBI:15378"/>
        <dbReference type="ChEBI" id="CHEBI:17378"/>
        <dbReference type="ChEBI" id="CHEBI:30616"/>
        <dbReference type="ChEBI" id="CHEBI:59776"/>
        <dbReference type="ChEBI" id="CHEBI:456216"/>
        <dbReference type="EC" id="2.7.1.28"/>
    </reaction>
</comment>
<evidence type="ECO:0000256" key="7">
    <source>
        <dbReference type="ARBA" id="ARBA00022840"/>
    </source>
</evidence>
<comment type="caution">
    <text evidence="12">The sequence shown here is derived from an EMBL/GenBank/DDBJ whole genome shotgun (WGS) entry which is preliminary data.</text>
</comment>
<dbReference type="GO" id="GO:0005524">
    <property type="term" value="F:ATP binding"/>
    <property type="evidence" value="ECO:0007669"/>
    <property type="project" value="UniProtKB-KW"/>
</dbReference>
<dbReference type="GO" id="GO:0050354">
    <property type="term" value="F:triokinase activity"/>
    <property type="evidence" value="ECO:0007669"/>
    <property type="project" value="UniProtKB-EC"/>
</dbReference>
<dbReference type="PANTHER" id="PTHR28629:SF4">
    <property type="entry name" value="TRIOKINASE_FMN CYCLASE"/>
    <property type="match status" value="1"/>
</dbReference>
<dbReference type="AlphaFoldDB" id="A0AAU9L3H5"/>